<proteinExistence type="predicted"/>
<dbReference type="SUPFAM" id="SSF54373">
    <property type="entry name" value="FAD-linked reductases, C-terminal domain"/>
    <property type="match status" value="1"/>
</dbReference>
<dbReference type="InterPro" id="IPR053212">
    <property type="entry name" value="DHP_3-monooxygenase"/>
</dbReference>
<organism evidence="2 3">
    <name type="scientific">Lophiostoma macrostomum CBS 122681</name>
    <dbReference type="NCBI Taxonomy" id="1314788"/>
    <lineage>
        <taxon>Eukaryota</taxon>
        <taxon>Fungi</taxon>
        <taxon>Dikarya</taxon>
        <taxon>Ascomycota</taxon>
        <taxon>Pezizomycotina</taxon>
        <taxon>Dothideomycetes</taxon>
        <taxon>Pleosporomycetidae</taxon>
        <taxon>Pleosporales</taxon>
        <taxon>Lophiostomataceae</taxon>
        <taxon>Lophiostoma</taxon>
    </lineage>
</organism>
<dbReference type="InterPro" id="IPR054707">
    <property type="entry name" value="DhpH_subs-bd"/>
</dbReference>
<evidence type="ECO:0000313" key="2">
    <source>
        <dbReference type="EMBL" id="KAF2655022.1"/>
    </source>
</evidence>
<dbReference type="Pfam" id="PF22607">
    <property type="entry name" value="FAD_binding-like"/>
    <property type="match status" value="1"/>
</dbReference>
<evidence type="ECO:0000259" key="1">
    <source>
        <dbReference type="Pfam" id="PF22607"/>
    </source>
</evidence>
<reference evidence="2" key="1">
    <citation type="journal article" date="2020" name="Stud. Mycol.">
        <title>101 Dothideomycetes genomes: a test case for predicting lifestyles and emergence of pathogens.</title>
        <authorList>
            <person name="Haridas S."/>
            <person name="Albert R."/>
            <person name="Binder M."/>
            <person name="Bloem J."/>
            <person name="Labutti K."/>
            <person name="Salamov A."/>
            <person name="Andreopoulos B."/>
            <person name="Baker S."/>
            <person name="Barry K."/>
            <person name="Bills G."/>
            <person name="Bluhm B."/>
            <person name="Cannon C."/>
            <person name="Castanera R."/>
            <person name="Culley D."/>
            <person name="Daum C."/>
            <person name="Ezra D."/>
            <person name="Gonzalez J."/>
            <person name="Henrissat B."/>
            <person name="Kuo A."/>
            <person name="Liang C."/>
            <person name="Lipzen A."/>
            <person name="Lutzoni F."/>
            <person name="Magnuson J."/>
            <person name="Mondo S."/>
            <person name="Nolan M."/>
            <person name="Ohm R."/>
            <person name="Pangilinan J."/>
            <person name="Park H.-J."/>
            <person name="Ramirez L."/>
            <person name="Alfaro M."/>
            <person name="Sun H."/>
            <person name="Tritt A."/>
            <person name="Yoshinaga Y."/>
            <person name="Zwiers L.-H."/>
            <person name="Turgeon B."/>
            <person name="Goodwin S."/>
            <person name="Spatafora J."/>
            <person name="Crous P."/>
            <person name="Grigoriev I."/>
        </authorList>
    </citation>
    <scope>NUCLEOTIDE SEQUENCE</scope>
    <source>
        <strain evidence="2">CBS 122681</strain>
    </source>
</reference>
<dbReference type="AlphaFoldDB" id="A0A6A6T5S6"/>
<dbReference type="InterPro" id="IPR036188">
    <property type="entry name" value="FAD/NAD-bd_sf"/>
</dbReference>
<dbReference type="PANTHER" id="PTHR47469">
    <property type="entry name" value="MONOOXYGENASE-LIKE"/>
    <property type="match status" value="1"/>
</dbReference>
<name>A0A6A6T5S6_9PLEO</name>
<gene>
    <name evidence="2" type="ORF">K491DRAFT_758557</name>
</gene>
<dbReference type="EMBL" id="MU004355">
    <property type="protein sequence ID" value="KAF2655022.1"/>
    <property type="molecule type" value="Genomic_DNA"/>
</dbReference>
<accession>A0A6A6T5S6</accession>
<dbReference type="Proteomes" id="UP000799324">
    <property type="component" value="Unassembled WGS sequence"/>
</dbReference>
<keyword evidence="3" id="KW-1185">Reference proteome</keyword>
<dbReference type="PANTHER" id="PTHR47469:SF2">
    <property type="entry name" value="OS06G0597600 PROTEIN"/>
    <property type="match status" value="1"/>
</dbReference>
<feature type="domain" description="2,6-dihydroxypyridine 3-monooxygenase substrate binding" evidence="1">
    <location>
        <begin position="188"/>
        <end position="315"/>
    </location>
</feature>
<dbReference type="Gene3D" id="3.50.50.60">
    <property type="entry name" value="FAD/NAD(P)-binding domain"/>
    <property type="match status" value="1"/>
</dbReference>
<dbReference type="SUPFAM" id="SSF51905">
    <property type="entry name" value="FAD/NAD(P)-binding domain"/>
    <property type="match status" value="1"/>
</dbReference>
<evidence type="ECO:0000313" key="3">
    <source>
        <dbReference type="Proteomes" id="UP000799324"/>
    </source>
</evidence>
<sequence length="420" mass="46672">MGKSAVVIGGSLAGLMHGIMLGRHGYDVTILELEDSAHVREGFDAGIRAGPHVLNFLSKYDRTGRKFDIPATGPQFIKKSGDMLFASKTAQAMSSWGLLMSILRANFDGSSSKAVPNPPKFGDDVPKGTFKHGARVISVEEMEDNVRVEFEDTVIEKTSSILGDLVIVADGANSSIRRSLVPGIVRQYAGYVSWRGTIKEDQVPVEHRKFFQHSVLYHFMDRSIVVGYVIPTDDGDLEEGKRLYNFVWYTNLPEDSPQYNRTMTDKDGKLHHGTVPRGSVRPDVWEVQRQVAKRTMPPFLATVVENTPAPFVTKVHNASSTKAVFFHDKLFIVGDALFGLRPHIGEATNQAAYHCELMEEVVQGKLAPIQWEHQVLRWGHAKQMLSIAFGALALGTKVELAYAGLQYLFLLIRQRLGYSS</sequence>
<protein>
    <submittedName>
        <fullName evidence="2">FAD/NAD(P)-binding domain-containing protein</fullName>
    </submittedName>
</protein>
<dbReference type="Gene3D" id="3.30.9.60">
    <property type="match status" value="1"/>
</dbReference>
<dbReference type="OrthoDB" id="16820at2759"/>